<dbReference type="AlphaFoldDB" id="A0A2G2Z4D4"/>
<proteinExistence type="predicted"/>
<gene>
    <name evidence="1" type="ORF">T459_20390</name>
</gene>
<evidence type="ECO:0000313" key="2">
    <source>
        <dbReference type="Proteomes" id="UP000222542"/>
    </source>
</evidence>
<evidence type="ECO:0000313" key="1">
    <source>
        <dbReference type="EMBL" id="PHT76868.1"/>
    </source>
</evidence>
<name>A0A2G2Z4D4_CAPAN</name>
<protein>
    <submittedName>
        <fullName evidence="1">Uncharacterized protein</fullName>
    </submittedName>
</protein>
<dbReference type="EMBL" id="AYRZ02000007">
    <property type="protein sequence ID" value="PHT76868.1"/>
    <property type="molecule type" value="Genomic_DNA"/>
</dbReference>
<reference evidence="1 2" key="2">
    <citation type="journal article" date="2017" name="Genome Biol.">
        <title>New reference genome sequences of hot pepper reveal the massive evolution of plant disease-resistance genes by retroduplication.</title>
        <authorList>
            <person name="Kim S."/>
            <person name="Park J."/>
            <person name="Yeom S.I."/>
            <person name="Kim Y.M."/>
            <person name="Seo E."/>
            <person name="Kim K.T."/>
            <person name="Kim M.S."/>
            <person name="Lee J.M."/>
            <person name="Cheong K."/>
            <person name="Shin H.S."/>
            <person name="Kim S.B."/>
            <person name="Han K."/>
            <person name="Lee J."/>
            <person name="Park M."/>
            <person name="Lee H.A."/>
            <person name="Lee H.Y."/>
            <person name="Lee Y."/>
            <person name="Oh S."/>
            <person name="Lee J.H."/>
            <person name="Choi E."/>
            <person name="Choi E."/>
            <person name="Lee S.E."/>
            <person name="Jeon J."/>
            <person name="Kim H."/>
            <person name="Choi G."/>
            <person name="Song H."/>
            <person name="Lee J."/>
            <person name="Lee S.C."/>
            <person name="Kwon J.K."/>
            <person name="Lee H.Y."/>
            <person name="Koo N."/>
            <person name="Hong Y."/>
            <person name="Kim R.W."/>
            <person name="Kang W.H."/>
            <person name="Huh J.H."/>
            <person name="Kang B.C."/>
            <person name="Yang T.J."/>
            <person name="Lee Y.H."/>
            <person name="Bennetzen J.L."/>
            <person name="Choi D."/>
        </authorList>
    </citation>
    <scope>NUCLEOTIDE SEQUENCE [LARGE SCALE GENOMIC DNA]</scope>
    <source>
        <strain evidence="2">cv. CM334</strain>
    </source>
</reference>
<sequence>MERGNSSAVARNRLSVISAHFAVDSNPSASRVLETSIVSAPSAAVSPPPNVKGALTIIDERTGKKYQVPVTEEGTVKATDFKKDDLGVVLPLLSRAQFRLGATDLNMLVVVPVRGLSAEYMGFKECILPKFTACLIMLHRFTF</sequence>
<dbReference type="STRING" id="4072.A0A2G2Z4D4"/>
<reference evidence="1 2" key="1">
    <citation type="journal article" date="2014" name="Nat. Genet.">
        <title>Genome sequence of the hot pepper provides insights into the evolution of pungency in Capsicum species.</title>
        <authorList>
            <person name="Kim S."/>
            <person name="Park M."/>
            <person name="Yeom S.I."/>
            <person name="Kim Y.M."/>
            <person name="Lee J.M."/>
            <person name="Lee H.A."/>
            <person name="Seo E."/>
            <person name="Choi J."/>
            <person name="Cheong K."/>
            <person name="Kim K.T."/>
            <person name="Jung K."/>
            <person name="Lee G.W."/>
            <person name="Oh S.K."/>
            <person name="Bae C."/>
            <person name="Kim S.B."/>
            <person name="Lee H.Y."/>
            <person name="Kim S.Y."/>
            <person name="Kim M.S."/>
            <person name="Kang B.C."/>
            <person name="Jo Y.D."/>
            <person name="Yang H.B."/>
            <person name="Jeong H.J."/>
            <person name="Kang W.H."/>
            <person name="Kwon J.K."/>
            <person name="Shin C."/>
            <person name="Lim J.Y."/>
            <person name="Park J.H."/>
            <person name="Huh J.H."/>
            <person name="Kim J.S."/>
            <person name="Kim B.D."/>
            <person name="Cohen O."/>
            <person name="Paran I."/>
            <person name="Suh M.C."/>
            <person name="Lee S.B."/>
            <person name="Kim Y.K."/>
            <person name="Shin Y."/>
            <person name="Noh S.J."/>
            <person name="Park J."/>
            <person name="Seo Y.S."/>
            <person name="Kwon S.Y."/>
            <person name="Kim H.A."/>
            <person name="Park J.M."/>
            <person name="Kim H.J."/>
            <person name="Choi S.B."/>
            <person name="Bosland P.W."/>
            <person name="Reeves G."/>
            <person name="Jo S.H."/>
            <person name="Lee B.W."/>
            <person name="Cho H.T."/>
            <person name="Choi H.S."/>
            <person name="Lee M.S."/>
            <person name="Yu Y."/>
            <person name="Do Choi Y."/>
            <person name="Park B.S."/>
            <person name="van Deynze A."/>
            <person name="Ashrafi H."/>
            <person name="Hill T."/>
            <person name="Kim W.T."/>
            <person name="Pai H.S."/>
            <person name="Ahn H.K."/>
            <person name="Yeam I."/>
            <person name="Giovannoni J.J."/>
            <person name="Rose J.K."/>
            <person name="Sorensen I."/>
            <person name="Lee S.J."/>
            <person name="Kim R.W."/>
            <person name="Choi I.Y."/>
            <person name="Choi B.S."/>
            <person name="Lim J.S."/>
            <person name="Lee Y.H."/>
            <person name="Choi D."/>
        </authorList>
    </citation>
    <scope>NUCLEOTIDE SEQUENCE [LARGE SCALE GENOMIC DNA]</scope>
    <source>
        <strain evidence="2">cv. CM334</strain>
    </source>
</reference>
<dbReference type="Gramene" id="PHT76868">
    <property type="protein sequence ID" value="PHT76868"/>
    <property type="gene ID" value="T459_20390"/>
</dbReference>
<dbReference type="Proteomes" id="UP000222542">
    <property type="component" value="Unassembled WGS sequence"/>
</dbReference>
<accession>A0A2G2Z4D4</accession>
<organism evidence="1 2">
    <name type="scientific">Capsicum annuum</name>
    <name type="common">Capsicum pepper</name>
    <dbReference type="NCBI Taxonomy" id="4072"/>
    <lineage>
        <taxon>Eukaryota</taxon>
        <taxon>Viridiplantae</taxon>
        <taxon>Streptophyta</taxon>
        <taxon>Embryophyta</taxon>
        <taxon>Tracheophyta</taxon>
        <taxon>Spermatophyta</taxon>
        <taxon>Magnoliopsida</taxon>
        <taxon>eudicotyledons</taxon>
        <taxon>Gunneridae</taxon>
        <taxon>Pentapetalae</taxon>
        <taxon>asterids</taxon>
        <taxon>lamiids</taxon>
        <taxon>Solanales</taxon>
        <taxon>Solanaceae</taxon>
        <taxon>Solanoideae</taxon>
        <taxon>Capsiceae</taxon>
        <taxon>Capsicum</taxon>
    </lineage>
</organism>
<keyword evidence="2" id="KW-1185">Reference proteome</keyword>
<comment type="caution">
    <text evidence="1">The sequence shown here is derived from an EMBL/GenBank/DDBJ whole genome shotgun (WGS) entry which is preliminary data.</text>
</comment>